<dbReference type="GO" id="GO:0006427">
    <property type="term" value="P:histidyl-tRNA aminoacylation"/>
    <property type="evidence" value="ECO:0007669"/>
    <property type="project" value="UniProtKB-UniRule"/>
</dbReference>
<protein>
    <recommendedName>
        <fullName evidence="10">Histidine--tRNA ligase</fullName>
        <ecNumber evidence="10">6.1.1.21</ecNumber>
    </recommendedName>
    <alternativeName>
        <fullName evidence="10">Histidyl-tRNA synthetase</fullName>
        <shortName evidence="10">HisRS</shortName>
    </alternativeName>
</protein>
<dbReference type="HAMAP" id="MF_00127">
    <property type="entry name" value="His_tRNA_synth"/>
    <property type="match status" value="1"/>
</dbReference>
<sequence>MDISRPRGTRDFLFAEMKNRKRVENRLRRTFETYGYHEIKTPIFEELRLFTLKSGEEVVNQIYHFTDKGGRDLALRPELTAPVARLYMNELQRTPRPIKMYYFGSCFRYERPQKGRFRQFWQFGCELIGGRSPLAEAEVITLASHALRDLGLEGFEVHIGHLGILRGVLGHENIQPDLQDRIMGIIDKGDVDELRSCLEGTEISDEARDLLMNLIGTRGGPEVLEDVKGHLTGYDESLAAVGEFQELLDVLEDFGMDGYKVNLGIARGLDYYTGTVFEIYVPELGAQRQICGGGTYNLVETFGGESVESTGFAFGFDRLMNALEMDESEMRMVDVFVIPIHESVRSEAVKIVQELRLAGVSADLEAGGRKLRKALSYADHLGAAFTVLAGERDLQEGVVTVRNMEDATQETVKRNEIVDYIKGRC</sequence>
<dbReference type="InterPro" id="IPR015807">
    <property type="entry name" value="His-tRNA-ligase"/>
</dbReference>
<comment type="catalytic activity">
    <reaction evidence="9 10">
        <text>tRNA(His) + L-histidine + ATP = L-histidyl-tRNA(His) + AMP + diphosphate + H(+)</text>
        <dbReference type="Rhea" id="RHEA:17313"/>
        <dbReference type="Rhea" id="RHEA-COMP:9665"/>
        <dbReference type="Rhea" id="RHEA-COMP:9689"/>
        <dbReference type="ChEBI" id="CHEBI:15378"/>
        <dbReference type="ChEBI" id="CHEBI:30616"/>
        <dbReference type="ChEBI" id="CHEBI:33019"/>
        <dbReference type="ChEBI" id="CHEBI:57595"/>
        <dbReference type="ChEBI" id="CHEBI:78442"/>
        <dbReference type="ChEBI" id="CHEBI:78527"/>
        <dbReference type="ChEBI" id="CHEBI:456215"/>
        <dbReference type="EC" id="6.1.1.21"/>
    </reaction>
</comment>
<dbReference type="Gene3D" id="3.30.930.10">
    <property type="entry name" value="Bira Bifunctional Protein, Domain 2"/>
    <property type="match status" value="1"/>
</dbReference>
<dbReference type="InterPro" id="IPR045864">
    <property type="entry name" value="aa-tRNA-synth_II/BPL/LPL"/>
</dbReference>
<keyword evidence="4 10" id="KW-0436">Ligase</keyword>
<feature type="binding site" evidence="11">
    <location>
        <position position="108"/>
    </location>
    <ligand>
        <name>L-histidine</name>
        <dbReference type="ChEBI" id="CHEBI:57595"/>
    </ligand>
</feature>
<dbReference type="PANTHER" id="PTHR43707:SF1">
    <property type="entry name" value="HISTIDINE--TRNA LIGASE, MITOCHONDRIAL-RELATED"/>
    <property type="match status" value="1"/>
</dbReference>
<dbReference type="AlphaFoldDB" id="A0A7J4MUR9"/>
<gene>
    <name evidence="10" type="primary">hisS</name>
    <name evidence="13" type="ORF">HA285_00230</name>
</gene>
<feature type="domain" description="Aminoacyl-transfer RNA synthetases class-II family profile" evidence="12">
    <location>
        <begin position="20"/>
        <end position="339"/>
    </location>
</feature>
<dbReference type="SUPFAM" id="SSF55681">
    <property type="entry name" value="Class II aaRS and biotin synthetases"/>
    <property type="match status" value="1"/>
</dbReference>
<keyword evidence="7 10" id="KW-0648">Protein biosynthesis</keyword>
<dbReference type="Proteomes" id="UP000538031">
    <property type="component" value="Unassembled WGS sequence"/>
</dbReference>
<evidence type="ECO:0000256" key="2">
    <source>
        <dbReference type="ARBA" id="ARBA00008226"/>
    </source>
</evidence>
<comment type="subcellular location">
    <subcellularLocation>
        <location evidence="1 10">Cytoplasm</location>
    </subcellularLocation>
</comment>
<dbReference type="SUPFAM" id="SSF52954">
    <property type="entry name" value="Class II aaRS ABD-related"/>
    <property type="match status" value="1"/>
</dbReference>
<dbReference type="InterPro" id="IPR033656">
    <property type="entry name" value="HisRS_anticodon"/>
</dbReference>
<dbReference type="Gene3D" id="3.40.50.800">
    <property type="entry name" value="Anticodon-binding domain"/>
    <property type="match status" value="1"/>
</dbReference>
<dbReference type="InterPro" id="IPR004154">
    <property type="entry name" value="Anticodon-bd"/>
</dbReference>
<organism evidence="13 14">
    <name type="scientific">Methanothermobacter thermautotrophicus</name>
    <name type="common">Methanobacterium thermoformicicum</name>
    <dbReference type="NCBI Taxonomy" id="145262"/>
    <lineage>
        <taxon>Archaea</taxon>
        <taxon>Methanobacteriati</taxon>
        <taxon>Methanobacteriota</taxon>
        <taxon>Methanomada group</taxon>
        <taxon>Methanobacteria</taxon>
        <taxon>Methanobacteriales</taxon>
        <taxon>Methanobacteriaceae</taxon>
        <taxon>Methanothermobacter</taxon>
    </lineage>
</organism>
<dbReference type="Pfam" id="PF13393">
    <property type="entry name" value="tRNA-synt_His"/>
    <property type="match status" value="1"/>
</dbReference>
<evidence type="ECO:0000256" key="6">
    <source>
        <dbReference type="ARBA" id="ARBA00022840"/>
    </source>
</evidence>
<feature type="binding site" evidence="11">
    <location>
        <position position="126"/>
    </location>
    <ligand>
        <name>L-histidine</name>
        <dbReference type="ChEBI" id="CHEBI:57595"/>
    </ligand>
</feature>
<feature type="binding site" evidence="11">
    <location>
        <position position="267"/>
    </location>
    <ligand>
        <name>L-histidine</name>
        <dbReference type="ChEBI" id="CHEBI:57595"/>
    </ligand>
</feature>
<dbReference type="PROSITE" id="PS50862">
    <property type="entry name" value="AA_TRNA_LIGASE_II"/>
    <property type="match status" value="1"/>
</dbReference>
<proteinExistence type="inferred from homology"/>
<dbReference type="InterPro" id="IPR041715">
    <property type="entry name" value="HisRS-like_core"/>
</dbReference>
<evidence type="ECO:0000313" key="13">
    <source>
        <dbReference type="EMBL" id="HIH64030.1"/>
    </source>
</evidence>
<keyword evidence="8 10" id="KW-0030">Aminoacyl-tRNA synthetase</keyword>
<evidence type="ECO:0000256" key="8">
    <source>
        <dbReference type="ARBA" id="ARBA00023146"/>
    </source>
</evidence>
<evidence type="ECO:0000256" key="1">
    <source>
        <dbReference type="ARBA" id="ARBA00004496"/>
    </source>
</evidence>
<evidence type="ECO:0000256" key="10">
    <source>
        <dbReference type="HAMAP-Rule" id="MF_00127"/>
    </source>
</evidence>
<dbReference type="HAMAP" id="MF_00125">
    <property type="entry name" value="HisZ"/>
    <property type="match status" value="1"/>
</dbReference>
<comment type="similarity">
    <text evidence="2 10">Belongs to the class-II aminoacyl-tRNA synthetase family.</text>
</comment>
<dbReference type="GO" id="GO:0000105">
    <property type="term" value="P:L-histidine biosynthetic process"/>
    <property type="evidence" value="ECO:0007669"/>
    <property type="project" value="InterPro"/>
</dbReference>
<dbReference type="EC" id="6.1.1.21" evidence="10"/>
<evidence type="ECO:0000259" key="12">
    <source>
        <dbReference type="PROSITE" id="PS50862"/>
    </source>
</evidence>
<dbReference type="GO" id="GO:0005524">
    <property type="term" value="F:ATP binding"/>
    <property type="evidence" value="ECO:0007669"/>
    <property type="project" value="UniProtKB-UniRule"/>
</dbReference>
<dbReference type="NCBIfam" id="TIGR00442">
    <property type="entry name" value="hisS"/>
    <property type="match status" value="1"/>
</dbReference>
<feature type="binding site" evidence="11">
    <location>
        <position position="122"/>
    </location>
    <ligand>
        <name>L-histidine</name>
        <dbReference type="ChEBI" id="CHEBI:57595"/>
    </ligand>
</feature>
<evidence type="ECO:0000313" key="14">
    <source>
        <dbReference type="Proteomes" id="UP000538031"/>
    </source>
</evidence>
<comment type="caution">
    <text evidence="13">The sequence shown here is derived from an EMBL/GenBank/DDBJ whole genome shotgun (WGS) entry which is preliminary data.</text>
</comment>
<reference evidence="14" key="1">
    <citation type="journal article" date="2020" name="bioRxiv">
        <title>A rank-normalized archaeal taxonomy based on genome phylogeny resolves widespread incomplete and uneven classifications.</title>
        <authorList>
            <person name="Rinke C."/>
            <person name="Chuvochina M."/>
            <person name="Mussig A.J."/>
            <person name="Chaumeil P.-A."/>
            <person name="Waite D.W."/>
            <person name="Whitman W.B."/>
            <person name="Parks D.H."/>
            <person name="Hugenholtz P."/>
        </authorList>
    </citation>
    <scope>NUCLEOTIDE SEQUENCE [LARGE SCALE GENOMIC DNA]</scope>
</reference>
<evidence type="ECO:0000256" key="5">
    <source>
        <dbReference type="ARBA" id="ARBA00022741"/>
    </source>
</evidence>
<accession>A0A7J4MUR9</accession>
<dbReference type="GO" id="GO:0004821">
    <property type="term" value="F:histidine-tRNA ligase activity"/>
    <property type="evidence" value="ECO:0007669"/>
    <property type="project" value="UniProtKB-UniRule"/>
</dbReference>
<dbReference type="EMBL" id="DUHT01000003">
    <property type="protein sequence ID" value="HIH64030.1"/>
    <property type="molecule type" value="Genomic_DNA"/>
</dbReference>
<evidence type="ECO:0000256" key="11">
    <source>
        <dbReference type="PIRSR" id="PIRSR001549-1"/>
    </source>
</evidence>
<keyword evidence="3 10" id="KW-0963">Cytoplasm</keyword>
<dbReference type="InterPro" id="IPR004517">
    <property type="entry name" value="HisZ"/>
</dbReference>
<keyword evidence="5 10" id="KW-0547">Nucleotide-binding</keyword>
<dbReference type="CDD" id="cd00859">
    <property type="entry name" value="HisRS_anticodon"/>
    <property type="match status" value="1"/>
</dbReference>
<dbReference type="InterPro" id="IPR004516">
    <property type="entry name" value="HisRS/HisZ"/>
</dbReference>
<dbReference type="GO" id="GO:0005737">
    <property type="term" value="C:cytoplasm"/>
    <property type="evidence" value="ECO:0007669"/>
    <property type="project" value="UniProtKB-SubCell"/>
</dbReference>
<dbReference type="PANTHER" id="PTHR43707">
    <property type="entry name" value="HISTIDYL-TRNA SYNTHETASE"/>
    <property type="match status" value="1"/>
</dbReference>
<evidence type="ECO:0000256" key="3">
    <source>
        <dbReference type="ARBA" id="ARBA00022490"/>
    </source>
</evidence>
<evidence type="ECO:0000256" key="9">
    <source>
        <dbReference type="ARBA" id="ARBA00047639"/>
    </source>
</evidence>
<dbReference type="InterPro" id="IPR036621">
    <property type="entry name" value="Anticodon-bd_dom_sf"/>
</dbReference>
<feature type="binding site" evidence="11">
    <location>
        <begin position="271"/>
        <end position="272"/>
    </location>
    <ligand>
        <name>L-histidine</name>
        <dbReference type="ChEBI" id="CHEBI:57595"/>
    </ligand>
</feature>
<evidence type="ECO:0000256" key="7">
    <source>
        <dbReference type="ARBA" id="ARBA00022917"/>
    </source>
</evidence>
<dbReference type="InterPro" id="IPR006195">
    <property type="entry name" value="aa-tRNA-synth_II"/>
</dbReference>
<evidence type="ECO:0000256" key="4">
    <source>
        <dbReference type="ARBA" id="ARBA00022598"/>
    </source>
</evidence>
<feature type="binding site" evidence="11">
    <location>
        <begin position="78"/>
        <end position="80"/>
    </location>
    <ligand>
        <name>L-histidine</name>
        <dbReference type="ChEBI" id="CHEBI:57595"/>
    </ligand>
</feature>
<dbReference type="Pfam" id="PF03129">
    <property type="entry name" value="HGTP_anticodon"/>
    <property type="match status" value="1"/>
</dbReference>
<dbReference type="CDD" id="cd00773">
    <property type="entry name" value="HisRS-like_core"/>
    <property type="match status" value="1"/>
</dbReference>
<name>A0A7J4MUR9_METTF</name>
<dbReference type="PIRSF" id="PIRSF001549">
    <property type="entry name" value="His-tRNA_synth"/>
    <property type="match status" value="1"/>
</dbReference>
<dbReference type="NCBIfam" id="TIGR00443">
    <property type="entry name" value="hisZ_biosyn_reg"/>
    <property type="match status" value="1"/>
</dbReference>
<keyword evidence="6 10" id="KW-0067">ATP-binding</keyword>